<evidence type="ECO:0000313" key="7">
    <source>
        <dbReference type="EMBL" id="KEH40802.1"/>
    </source>
</evidence>
<dbReference type="PANTHER" id="PTHR31920">
    <property type="entry name" value="B3 DOMAIN-CONTAINING"/>
    <property type="match status" value="1"/>
</dbReference>
<evidence type="ECO:0000256" key="4">
    <source>
        <dbReference type="ARBA" id="ARBA00023163"/>
    </source>
</evidence>
<dbReference type="Pfam" id="PF02362">
    <property type="entry name" value="B3"/>
    <property type="match status" value="2"/>
</dbReference>
<reference evidence="7 9" key="2">
    <citation type="journal article" date="2014" name="BMC Genomics">
        <title>An improved genome release (version Mt4.0) for the model legume Medicago truncatula.</title>
        <authorList>
            <person name="Tang H."/>
            <person name="Krishnakumar V."/>
            <person name="Bidwell S."/>
            <person name="Rosen B."/>
            <person name="Chan A."/>
            <person name="Zhou S."/>
            <person name="Gentzbittel L."/>
            <person name="Childs K.L."/>
            <person name="Yandell M."/>
            <person name="Gundlach H."/>
            <person name="Mayer K.F."/>
            <person name="Schwartz D.C."/>
            <person name="Town C.D."/>
        </authorList>
    </citation>
    <scope>GENOME REANNOTATION</scope>
    <source>
        <strain evidence="7">A17</strain>
        <strain evidence="8 9">cv. Jemalong A17</strain>
    </source>
</reference>
<dbReference type="Gene3D" id="2.40.330.10">
    <property type="entry name" value="DNA-binding pseudobarrel domain"/>
    <property type="match status" value="2"/>
</dbReference>
<dbReference type="AlphaFoldDB" id="A0A072VG92"/>
<keyword evidence="3 7" id="KW-0238">DNA-binding</keyword>
<organism evidence="7 9">
    <name type="scientific">Medicago truncatula</name>
    <name type="common">Barrel medic</name>
    <name type="synonym">Medicago tribuloides</name>
    <dbReference type="NCBI Taxonomy" id="3880"/>
    <lineage>
        <taxon>Eukaryota</taxon>
        <taxon>Viridiplantae</taxon>
        <taxon>Streptophyta</taxon>
        <taxon>Embryophyta</taxon>
        <taxon>Tracheophyta</taxon>
        <taxon>Spermatophyta</taxon>
        <taxon>Magnoliopsida</taxon>
        <taxon>eudicotyledons</taxon>
        <taxon>Gunneridae</taxon>
        <taxon>Pentapetalae</taxon>
        <taxon>rosids</taxon>
        <taxon>fabids</taxon>
        <taxon>Fabales</taxon>
        <taxon>Fabaceae</taxon>
        <taxon>Papilionoideae</taxon>
        <taxon>50 kb inversion clade</taxon>
        <taxon>NPAAA clade</taxon>
        <taxon>Hologalegina</taxon>
        <taxon>IRL clade</taxon>
        <taxon>Trifolieae</taxon>
        <taxon>Medicago</taxon>
    </lineage>
</organism>
<reference evidence="7 9" key="1">
    <citation type="journal article" date="2011" name="Nature">
        <title>The Medicago genome provides insight into the evolution of rhizobial symbioses.</title>
        <authorList>
            <person name="Young N.D."/>
            <person name="Debelle F."/>
            <person name="Oldroyd G.E."/>
            <person name="Geurts R."/>
            <person name="Cannon S.B."/>
            <person name="Udvardi M.K."/>
            <person name="Benedito V.A."/>
            <person name="Mayer K.F."/>
            <person name="Gouzy J."/>
            <person name="Schoof H."/>
            <person name="Van de Peer Y."/>
            <person name="Proost S."/>
            <person name="Cook D.R."/>
            <person name="Meyers B.C."/>
            <person name="Spannagl M."/>
            <person name="Cheung F."/>
            <person name="De Mita S."/>
            <person name="Krishnakumar V."/>
            <person name="Gundlach H."/>
            <person name="Zhou S."/>
            <person name="Mudge J."/>
            <person name="Bharti A.K."/>
            <person name="Murray J.D."/>
            <person name="Naoumkina M.A."/>
            <person name="Rosen B."/>
            <person name="Silverstein K.A."/>
            <person name="Tang H."/>
            <person name="Rombauts S."/>
            <person name="Zhao P.X."/>
            <person name="Zhou P."/>
            <person name="Barbe V."/>
            <person name="Bardou P."/>
            <person name="Bechner M."/>
            <person name="Bellec A."/>
            <person name="Berger A."/>
            <person name="Berges H."/>
            <person name="Bidwell S."/>
            <person name="Bisseling T."/>
            <person name="Choisne N."/>
            <person name="Couloux A."/>
            <person name="Denny R."/>
            <person name="Deshpande S."/>
            <person name="Dai X."/>
            <person name="Doyle J.J."/>
            <person name="Dudez A.M."/>
            <person name="Farmer A.D."/>
            <person name="Fouteau S."/>
            <person name="Franken C."/>
            <person name="Gibelin C."/>
            <person name="Gish J."/>
            <person name="Goldstein S."/>
            <person name="Gonzalez A.J."/>
            <person name="Green P.J."/>
            <person name="Hallab A."/>
            <person name="Hartog M."/>
            <person name="Hua A."/>
            <person name="Humphray S.J."/>
            <person name="Jeong D.H."/>
            <person name="Jing Y."/>
            <person name="Jocker A."/>
            <person name="Kenton S.M."/>
            <person name="Kim D.J."/>
            <person name="Klee K."/>
            <person name="Lai H."/>
            <person name="Lang C."/>
            <person name="Lin S."/>
            <person name="Macmil S.L."/>
            <person name="Magdelenat G."/>
            <person name="Matthews L."/>
            <person name="McCorrison J."/>
            <person name="Monaghan E.L."/>
            <person name="Mun J.H."/>
            <person name="Najar F.Z."/>
            <person name="Nicholson C."/>
            <person name="Noirot C."/>
            <person name="O'Bleness M."/>
            <person name="Paule C.R."/>
            <person name="Poulain J."/>
            <person name="Prion F."/>
            <person name="Qin B."/>
            <person name="Qu C."/>
            <person name="Retzel E.F."/>
            <person name="Riddle C."/>
            <person name="Sallet E."/>
            <person name="Samain S."/>
            <person name="Samson N."/>
            <person name="Sanders I."/>
            <person name="Saurat O."/>
            <person name="Scarpelli C."/>
            <person name="Schiex T."/>
            <person name="Segurens B."/>
            <person name="Severin A.J."/>
            <person name="Sherrier D.J."/>
            <person name="Shi R."/>
            <person name="Sims S."/>
            <person name="Singer S.R."/>
            <person name="Sinharoy S."/>
            <person name="Sterck L."/>
            <person name="Viollet A."/>
            <person name="Wang B.B."/>
            <person name="Wang K."/>
            <person name="Wang M."/>
            <person name="Wang X."/>
            <person name="Warfsmann J."/>
            <person name="Weissenbach J."/>
            <person name="White D.D."/>
            <person name="White J.D."/>
            <person name="Wiley G.B."/>
            <person name="Wincker P."/>
            <person name="Xing Y."/>
            <person name="Yang L."/>
            <person name="Yao Z."/>
            <person name="Ying F."/>
            <person name="Zhai J."/>
            <person name="Zhou L."/>
            <person name="Zuber A."/>
            <person name="Denarie J."/>
            <person name="Dixon R.A."/>
            <person name="May G.D."/>
            <person name="Schwartz D.C."/>
            <person name="Rogers J."/>
            <person name="Quetier F."/>
            <person name="Town C.D."/>
            <person name="Roe B.A."/>
        </authorList>
    </citation>
    <scope>NUCLEOTIDE SEQUENCE [LARGE SCALE GENOMIC DNA]</scope>
    <source>
        <strain evidence="7">A17</strain>
        <strain evidence="8 9">cv. Jemalong A17</strain>
    </source>
</reference>
<dbReference type="SMART" id="SM01019">
    <property type="entry name" value="B3"/>
    <property type="match status" value="2"/>
</dbReference>
<protein>
    <submittedName>
        <fullName evidence="7">B3 DNA-binding domain protein</fullName>
    </submittedName>
</protein>
<dbReference type="HOGENOM" id="CLU_722346_0_0_1"/>
<name>A0A072VG92_MEDTR</name>
<dbReference type="InterPro" id="IPR003340">
    <property type="entry name" value="B3_DNA-bd"/>
</dbReference>
<evidence type="ECO:0000259" key="6">
    <source>
        <dbReference type="PROSITE" id="PS50863"/>
    </source>
</evidence>
<dbReference type="GO" id="GO:0003677">
    <property type="term" value="F:DNA binding"/>
    <property type="evidence" value="ECO:0007669"/>
    <property type="project" value="UniProtKB-KW"/>
</dbReference>
<keyword evidence="2" id="KW-0805">Transcription regulation</keyword>
<evidence type="ECO:0000256" key="1">
    <source>
        <dbReference type="ARBA" id="ARBA00004123"/>
    </source>
</evidence>
<proteinExistence type="predicted"/>
<dbReference type="Proteomes" id="UP000002051">
    <property type="component" value="Unassembled WGS sequence"/>
</dbReference>
<dbReference type="SUPFAM" id="SSF101936">
    <property type="entry name" value="DNA-binding pseudobarrel domain"/>
    <property type="match status" value="2"/>
</dbReference>
<evidence type="ECO:0000256" key="3">
    <source>
        <dbReference type="ARBA" id="ARBA00023125"/>
    </source>
</evidence>
<accession>A0A072VG92</accession>
<sequence length="383" mass="43359">MSQLCVDLHVDTQYISLLFTTAQSSLLHKATCLFNKTALAALTMGVVGKLKECISIYMFNNANFNTKNSTSSIQIYTHMFLKTCLQMIPRNFAERYWNDVPNPISLKLPNGSACKMNWVQRGDGIWLQNWKRFAWSLRSGDLLVFQYKGGSDFHVIILDDSKLEIDYSSMRCNDDQANTKESDDDDDDDDDYECVEIPSDSENTKIPLKKKRTNSNGIATTATTPQGSNIHMRKTNINASQQKVSENQGVQEKSETTPVKDMEYAGNFGDGISKSCTKTYGFRDSVSLNLHEMFKVFITSSDKLVVLPSELLKKHGIFSGNSVELRVGEGTWFVDVSYNEHLDHGWFTKGWQEFVRDCKVKTGDTCLFETIDVQNHVFKVSIV</sequence>
<keyword evidence="5" id="KW-0539">Nucleus</keyword>
<dbReference type="GO" id="GO:0005634">
    <property type="term" value="C:nucleus"/>
    <property type="evidence" value="ECO:0007669"/>
    <property type="project" value="UniProtKB-SubCell"/>
</dbReference>
<dbReference type="PANTHER" id="PTHR31920:SF117">
    <property type="entry name" value="TRANSCRIPTIONAL FACTOR FAMILY PROTEIN, PUTATIVE-RELATED"/>
    <property type="match status" value="1"/>
</dbReference>
<dbReference type="InterPro" id="IPR015300">
    <property type="entry name" value="DNA-bd_pseudobarrel_sf"/>
</dbReference>
<keyword evidence="9" id="KW-1185">Reference proteome</keyword>
<evidence type="ECO:0000256" key="5">
    <source>
        <dbReference type="ARBA" id="ARBA00023242"/>
    </source>
</evidence>
<evidence type="ECO:0000256" key="2">
    <source>
        <dbReference type="ARBA" id="ARBA00023015"/>
    </source>
</evidence>
<keyword evidence="4" id="KW-0804">Transcription</keyword>
<comment type="subcellular location">
    <subcellularLocation>
        <location evidence="1">Nucleus</location>
    </subcellularLocation>
</comment>
<dbReference type="EnsemblPlants" id="KEH40802">
    <property type="protein sequence ID" value="KEH40802"/>
    <property type="gene ID" value="MTR_1g035520"/>
</dbReference>
<gene>
    <name evidence="7" type="ordered locus">MTR_1g035520</name>
</gene>
<dbReference type="InterPro" id="IPR050655">
    <property type="entry name" value="Plant_B3_domain"/>
</dbReference>
<dbReference type="CDD" id="cd10017">
    <property type="entry name" value="B3_DNA"/>
    <property type="match status" value="2"/>
</dbReference>
<evidence type="ECO:0000313" key="8">
    <source>
        <dbReference type="EnsemblPlants" id="KEH40802"/>
    </source>
</evidence>
<dbReference type="PROSITE" id="PS50863">
    <property type="entry name" value="B3"/>
    <property type="match status" value="1"/>
</dbReference>
<dbReference type="EMBL" id="CM001217">
    <property type="protein sequence ID" value="KEH40802.1"/>
    <property type="molecule type" value="Genomic_DNA"/>
</dbReference>
<feature type="domain" description="TF-B3" evidence="6">
    <location>
        <begin position="290"/>
        <end position="383"/>
    </location>
</feature>
<reference evidence="8" key="3">
    <citation type="submission" date="2015-04" db="UniProtKB">
        <authorList>
            <consortium name="EnsemblPlants"/>
        </authorList>
    </citation>
    <scope>IDENTIFICATION</scope>
    <source>
        <strain evidence="8">cv. Jemalong A17</strain>
    </source>
</reference>
<evidence type="ECO:0000313" key="9">
    <source>
        <dbReference type="Proteomes" id="UP000002051"/>
    </source>
</evidence>